<feature type="transmembrane region" description="Helical" evidence="8">
    <location>
        <begin position="333"/>
        <end position="355"/>
    </location>
</feature>
<feature type="transmembrane region" description="Helical" evidence="8">
    <location>
        <begin position="267"/>
        <end position="292"/>
    </location>
</feature>
<feature type="transmembrane region" description="Helical" evidence="8">
    <location>
        <begin position="389"/>
        <end position="411"/>
    </location>
</feature>
<dbReference type="InterPro" id="IPR013525">
    <property type="entry name" value="ABC2_TM"/>
</dbReference>
<dbReference type="PANTHER" id="PTHR30294:SF38">
    <property type="entry name" value="TRANSPORT PERMEASE PROTEIN"/>
    <property type="match status" value="1"/>
</dbReference>
<comment type="subcellular location">
    <subcellularLocation>
        <location evidence="1">Cell membrane</location>
        <topology evidence="1">Multi-pass membrane protein</topology>
    </subcellularLocation>
</comment>
<dbReference type="AlphaFoldDB" id="A0A932FY28"/>
<evidence type="ECO:0000256" key="4">
    <source>
        <dbReference type="ARBA" id="ARBA00022475"/>
    </source>
</evidence>
<organism evidence="10 11">
    <name type="scientific">Tectimicrobiota bacterium</name>
    <dbReference type="NCBI Taxonomy" id="2528274"/>
    <lineage>
        <taxon>Bacteria</taxon>
        <taxon>Pseudomonadati</taxon>
        <taxon>Nitrospinota/Tectimicrobiota group</taxon>
        <taxon>Candidatus Tectimicrobiota</taxon>
    </lineage>
</organism>
<dbReference type="Proteomes" id="UP000769766">
    <property type="component" value="Unassembled WGS sequence"/>
</dbReference>
<evidence type="ECO:0000256" key="5">
    <source>
        <dbReference type="ARBA" id="ARBA00022692"/>
    </source>
</evidence>
<evidence type="ECO:0000256" key="1">
    <source>
        <dbReference type="ARBA" id="ARBA00004651"/>
    </source>
</evidence>
<keyword evidence="5 8" id="KW-0812">Transmembrane</keyword>
<evidence type="ECO:0000256" key="7">
    <source>
        <dbReference type="ARBA" id="ARBA00023136"/>
    </source>
</evidence>
<feature type="domain" description="ABC transmembrane type-2" evidence="9">
    <location>
        <begin position="186"/>
        <end position="414"/>
    </location>
</feature>
<accession>A0A932FY28</accession>
<evidence type="ECO:0000313" key="10">
    <source>
        <dbReference type="EMBL" id="MBI2876029.1"/>
    </source>
</evidence>
<feature type="transmembrane region" description="Helical" evidence="8">
    <location>
        <begin position="227"/>
        <end position="246"/>
    </location>
</feature>
<feature type="transmembrane region" description="Helical" evidence="8">
    <location>
        <begin position="21"/>
        <end position="44"/>
    </location>
</feature>
<evidence type="ECO:0000256" key="3">
    <source>
        <dbReference type="ARBA" id="ARBA00022448"/>
    </source>
</evidence>
<keyword evidence="4" id="KW-1003">Cell membrane</keyword>
<evidence type="ECO:0000259" key="9">
    <source>
        <dbReference type="PROSITE" id="PS51012"/>
    </source>
</evidence>
<name>A0A932FY28_UNCTE</name>
<dbReference type="Gene3D" id="3.40.1710.10">
    <property type="entry name" value="abc type-2 transporter like domain"/>
    <property type="match status" value="1"/>
</dbReference>
<dbReference type="GO" id="GO:0005886">
    <property type="term" value="C:plasma membrane"/>
    <property type="evidence" value="ECO:0007669"/>
    <property type="project" value="UniProtKB-SubCell"/>
</dbReference>
<evidence type="ECO:0000313" key="11">
    <source>
        <dbReference type="Proteomes" id="UP000769766"/>
    </source>
</evidence>
<evidence type="ECO:0000256" key="2">
    <source>
        <dbReference type="ARBA" id="ARBA00007783"/>
    </source>
</evidence>
<dbReference type="EMBL" id="JACPRF010000125">
    <property type="protein sequence ID" value="MBI2876029.1"/>
    <property type="molecule type" value="Genomic_DNA"/>
</dbReference>
<keyword evidence="7 8" id="KW-0472">Membrane</keyword>
<dbReference type="GO" id="GO:0140359">
    <property type="term" value="F:ABC-type transporter activity"/>
    <property type="evidence" value="ECO:0007669"/>
    <property type="project" value="InterPro"/>
</dbReference>
<sequence>MGEIFLLAQKDLKLLLRDPRALITLFLNPLIFIVIMSLALAPAYRSLTSSAIHLLVADCDRGEGAREILQALKGIKGLRVEEIPGLGTREAEGVLMRRIEEGKGMAALLIPSGFSARLSRHQEVALPLFLEPTQPLVPEVAEGIVEGVAQGLSVEVRLGEWLGETLSLFVFDLEGLSREKTGKAWKEMAQEEKRKARAHPLIKVQGRVVGKAPVGERPDIYSQNVPGYTTMFVFFLVSFVAISLLAERQEGTLRRLLSAPVGRWALLGGKLIQSFLVGLAQVSILFSVGHLAFGMSLGHSPLGLILLALGLSFTATSLGILVAAWAKTEAQAYGIGVLLVVSLAALGGCFFPTFLMPEFMQYLAHLTPHAWAMEGFQGLIVRGQGVAEILPQIGMLWAFGTAFFLMALGCFQWE</sequence>
<dbReference type="InterPro" id="IPR047817">
    <property type="entry name" value="ABC2_TM_bact-type"/>
</dbReference>
<dbReference type="PROSITE" id="PS51012">
    <property type="entry name" value="ABC_TM2"/>
    <property type="match status" value="1"/>
</dbReference>
<proteinExistence type="inferred from homology"/>
<dbReference type="InterPro" id="IPR051449">
    <property type="entry name" value="ABC-2_transporter_component"/>
</dbReference>
<reference evidence="10" key="1">
    <citation type="submission" date="2020-07" db="EMBL/GenBank/DDBJ databases">
        <title>Huge and variable diversity of episymbiotic CPR bacteria and DPANN archaea in groundwater ecosystems.</title>
        <authorList>
            <person name="He C.Y."/>
            <person name="Keren R."/>
            <person name="Whittaker M."/>
            <person name="Farag I.F."/>
            <person name="Doudna J."/>
            <person name="Cate J.H.D."/>
            <person name="Banfield J.F."/>
        </authorList>
    </citation>
    <scope>NUCLEOTIDE SEQUENCE</scope>
    <source>
        <strain evidence="10">NC_groundwater_672_Ag_B-0.1um_62_36</strain>
    </source>
</reference>
<comment type="caution">
    <text evidence="10">The sequence shown here is derived from an EMBL/GenBank/DDBJ whole genome shotgun (WGS) entry which is preliminary data.</text>
</comment>
<keyword evidence="6 8" id="KW-1133">Transmembrane helix</keyword>
<gene>
    <name evidence="10" type="ORF">HYY20_04035</name>
</gene>
<dbReference type="Pfam" id="PF12698">
    <property type="entry name" value="ABC2_membrane_3"/>
    <property type="match status" value="1"/>
</dbReference>
<comment type="similarity">
    <text evidence="2">Belongs to the ABC-2 integral membrane protein family.</text>
</comment>
<dbReference type="PANTHER" id="PTHR30294">
    <property type="entry name" value="MEMBRANE COMPONENT OF ABC TRANSPORTER YHHJ-RELATED"/>
    <property type="match status" value="1"/>
</dbReference>
<evidence type="ECO:0000256" key="6">
    <source>
        <dbReference type="ARBA" id="ARBA00022989"/>
    </source>
</evidence>
<keyword evidence="3" id="KW-0813">Transport</keyword>
<evidence type="ECO:0000256" key="8">
    <source>
        <dbReference type="SAM" id="Phobius"/>
    </source>
</evidence>
<feature type="transmembrane region" description="Helical" evidence="8">
    <location>
        <begin position="304"/>
        <end position="326"/>
    </location>
</feature>
<protein>
    <submittedName>
        <fullName evidence="10">ABC transporter permease</fullName>
    </submittedName>
</protein>